<comment type="caution">
    <text evidence="2">The sequence shown here is derived from an EMBL/GenBank/DDBJ whole genome shotgun (WGS) entry which is preliminary data.</text>
</comment>
<keyword evidence="3" id="KW-1185">Reference proteome</keyword>
<dbReference type="OrthoDB" id="1372378at2"/>
<keyword evidence="1" id="KW-1133">Transmembrane helix</keyword>
<sequence length="198" mass="23493">MDINNFGRFNSDTWGNVGEWVMIVVTIITIVFLYITFREQRITNRTQVKKNDLDFILHLFDKLQSDFEGYLLVEDKKDFFGTTALYKYTKGIANTKNKHDAFHFYKNQLETDNIIYLTYSIDIIADLIKDASFDEQFKMLLTKKLKLFFKLKLEFPLGLLVKSFLLLEEDLAIEIRNFYNKYTDTPITKENLIPTENY</sequence>
<dbReference type="EMBL" id="RBEE01000023">
    <property type="protein sequence ID" value="RNL52560.1"/>
    <property type="molecule type" value="Genomic_DNA"/>
</dbReference>
<keyword evidence="1" id="KW-0812">Transmembrane</keyword>
<keyword evidence="1" id="KW-0472">Membrane</keyword>
<accession>A0A3N0BUK6</accession>
<dbReference type="RefSeq" id="WP_123206362.1">
    <property type="nucleotide sequence ID" value="NZ_RBEE01000023.1"/>
</dbReference>
<feature type="transmembrane region" description="Helical" evidence="1">
    <location>
        <begin position="20"/>
        <end position="37"/>
    </location>
</feature>
<gene>
    <name evidence="2" type="ORF">D7004_13515</name>
</gene>
<dbReference type="Proteomes" id="UP000274046">
    <property type="component" value="Unassembled WGS sequence"/>
</dbReference>
<dbReference type="AlphaFoldDB" id="A0A3N0BUK6"/>
<organism evidence="2 3">
    <name type="scientific">Pedobacter jejuensis</name>
    <dbReference type="NCBI Taxonomy" id="1268550"/>
    <lineage>
        <taxon>Bacteria</taxon>
        <taxon>Pseudomonadati</taxon>
        <taxon>Bacteroidota</taxon>
        <taxon>Sphingobacteriia</taxon>
        <taxon>Sphingobacteriales</taxon>
        <taxon>Sphingobacteriaceae</taxon>
        <taxon>Pedobacter</taxon>
    </lineage>
</organism>
<reference evidence="2 3" key="1">
    <citation type="submission" date="2018-10" db="EMBL/GenBank/DDBJ databases">
        <title>Genome sequencing of Pedobacter jejuensis TNB23.</title>
        <authorList>
            <person name="Cho Y.-J."/>
            <person name="Cho A."/>
            <person name="Kim O.-S."/>
        </authorList>
    </citation>
    <scope>NUCLEOTIDE SEQUENCE [LARGE SCALE GENOMIC DNA]</scope>
    <source>
        <strain evidence="2 3">TNB23</strain>
    </source>
</reference>
<proteinExistence type="predicted"/>
<evidence type="ECO:0008006" key="4">
    <source>
        <dbReference type="Google" id="ProtNLM"/>
    </source>
</evidence>
<evidence type="ECO:0000313" key="3">
    <source>
        <dbReference type="Proteomes" id="UP000274046"/>
    </source>
</evidence>
<protein>
    <recommendedName>
        <fullName evidence="4">DUF4760 domain-containing protein</fullName>
    </recommendedName>
</protein>
<name>A0A3N0BUK6_9SPHI</name>
<evidence type="ECO:0000256" key="1">
    <source>
        <dbReference type="SAM" id="Phobius"/>
    </source>
</evidence>
<evidence type="ECO:0000313" key="2">
    <source>
        <dbReference type="EMBL" id="RNL52560.1"/>
    </source>
</evidence>